<gene>
    <name evidence="3" type="primary">TEX9</name>
</gene>
<reference evidence="3" key="2">
    <citation type="submission" date="2025-09" db="UniProtKB">
        <authorList>
            <consortium name="Ensembl"/>
        </authorList>
    </citation>
    <scope>IDENTIFICATION</scope>
</reference>
<dbReference type="Ensembl" id="ENSOTST00005029431.2">
    <property type="protein sequence ID" value="ENSOTSP00005027244.1"/>
    <property type="gene ID" value="ENSOTSG00005012827.2"/>
</dbReference>
<dbReference type="AlphaFoldDB" id="A0A8C8F0D2"/>
<evidence type="ECO:0000313" key="4">
    <source>
        <dbReference type="Proteomes" id="UP000694402"/>
    </source>
</evidence>
<name>A0A8C8F0D2_ONCTS</name>
<evidence type="ECO:0008006" key="5">
    <source>
        <dbReference type="Google" id="ProtNLM"/>
    </source>
</evidence>
<dbReference type="Proteomes" id="UP000694402">
    <property type="component" value="Unassembled WGS sequence"/>
</dbReference>
<feature type="region of interest" description="Disordered" evidence="2">
    <location>
        <begin position="16"/>
        <end position="38"/>
    </location>
</feature>
<protein>
    <recommendedName>
        <fullName evidence="5">Testis expressed 9</fullName>
    </recommendedName>
</protein>
<keyword evidence="4" id="KW-1185">Reference proteome</keyword>
<evidence type="ECO:0000256" key="2">
    <source>
        <dbReference type="SAM" id="MobiDB-lite"/>
    </source>
</evidence>
<dbReference type="PANTHER" id="PTHR23313:SF0">
    <property type="entry name" value="TESTIS-EXPRESSED PROTEIN 9"/>
    <property type="match status" value="1"/>
</dbReference>
<organism evidence="3 4">
    <name type="scientific">Oncorhynchus tshawytscha</name>
    <name type="common">Chinook salmon</name>
    <name type="synonym">Salmo tshawytscha</name>
    <dbReference type="NCBI Taxonomy" id="74940"/>
    <lineage>
        <taxon>Eukaryota</taxon>
        <taxon>Metazoa</taxon>
        <taxon>Chordata</taxon>
        <taxon>Craniata</taxon>
        <taxon>Vertebrata</taxon>
        <taxon>Euteleostomi</taxon>
        <taxon>Actinopterygii</taxon>
        <taxon>Neopterygii</taxon>
        <taxon>Teleostei</taxon>
        <taxon>Protacanthopterygii</taxon>
        <taxon>Salmoniformes</taxon>
        <taxon>Salmonidae</taxon>
        <taxon>Salmoninae</taxon>
        <taxon>Oncorhynchus</taxon>
    </lineage>
</organism>
<evidence type="ECO:0000313" key="3">
    <source>
        <dbReference type="Ensembl" id="ENSOTSP00005027244.1"/>
    </source>
</evidence>
<proteinExistence type="predicted"/>
<feature type="region of interest" description="Disordered" evidence="2">
    <location>
        <begin position="179"/>
        <end position="198"/>
    </location>
</feature>
<feature type="coiled-coil region" evidence="1">
    <location>
        <begin position="254"/>
        <end position="302"/>
    </location>
</feature>
<accession>A0A8C8F0D2</accession>
<keyword evidence="1" id="KW-0175">Coiled coil</keyword>
<sequence length="319" mass="36258">MSYLTYYICLFSPKDSSKAERSQGGRSVRRPASVPSKKPSTIDLLAKEEEYKCINAELEAKTAELVRQAEQVMVSVPYVCYDFFNFLFELYFVYLLLYFRTTKTSAVDDVAVLKDCVDFSLLEDGDTHVNLMEDIMRCVGDEMGSDAQIRFLKAKLCVKQEEFNRLSYECNIKDNANSSLSTKHKGGRGGSSRTTEDHNFQQTQIEKHRALAEVSNRKGDGLQQQVTALQKEIGGLKRAQKQAATNHSAIEVRLNRGLEEVERSKTQLTKLKTQQTRIIKKCETLKAKNKKLEKQKVKAAKMLSFTEEGFMKALDWGKS</sequence>
<dbReference type="PANTHER" id="PTHR23313">
    <property type="entry name" value="TSEC1-RELATED"/>
    <property type="match status" value="1"/>
</dbReference>
<reference evidence="3" key="1">
    <citation type="submission" date="2025-08" db="UniProtKB">
        <authorList>
            <consortium name="Ensembl"/>
        </authorList>
    </citation>
    <scope>IDENTIFICATION</scope>
</reference>
<dbReference type="GeneTree" id="ENSGT00390000018333"/>
<evidence type="ECO:0000256" key="1">
    <source>
        <dbReference type="SAM" id="Coils"/>
    </source>
</evidence>